<comment type="caution">
    <text evidence="3">The sequence shown here is derived from an EMBL/GenBank/DDBJ whole genome shotgun (WGS) entry which is preliminary data.</text>
</comment>
<proteinExistence type="inferred from homology"/>
<dbReference type="Proteomes" id="UP000465601">
    <property type="component" value="Unassembled WGS sequence"/>
</dbReference>
<dbReference type="SUPFAM" id="SSF54637">
    <property type="entry name" value="Thioesterase/thiol ester dehydrase-isomerase"/>
    <property type="match status" value="1"/>
</dbReference>
<dbReference type="Pfam" id="PF13279">
    <property type="entry name" value="4HBT_2"/>
    <property type="match status" value="1"/>
</dbReference>
<gene>
    <name evidence="3" type="ORF">F8153_01625</name>
</gene>
<dbReference type="InterPro" id="IPR006684">
    <property type="entry name" value="YbgC/YbaW"/>
</dbReference>
<dbReference type="CDD" id="cd00586">
    <property type="entry name" value="4HBT"/>
    <property type="match status" value="1"/>
</dbReference>
<sequence>MGVVYHGNYFTWYEIGRTTLLKELGYSYKELEGKKIMLPVVKVSCNYIDAAKYDDVLIIESCIKELKGVKITFEYSILRKEDHKLLATGTTTHAFVNTEFKPVNFKKHYPEIYKALETNMEG</sequence>
<protein>
    <submittedName>
        <fullName evidence="3">Acyl-CoA thioesterase</fullName>
    </submittedName>
</protein>
<evidence type="ECO:0000313" key="3">
    <source>
        <dbReference type="EMBL" id="KAB3532890.1"/>
    </source>
</evidence>
<dbReference type="AlphaFoldDB" id="A0A833MBB8"/>
<dbReference type="GO" id="GO:0047617">
    <property type="term" value="F:fatty acyl-CoA hydrolase activity"/>
    <property type="evidence" value="ECO:0007669"/>
    <property type="project" value="TreeGrafter"/>
</dbReference>
<evidence type="ECO:0000313" key="4">
    <source>
        <dbReference type="Proteomes" id="UP000465601"/>
    </source>
</evidence>
<dbReference type="PANTHER" id="PTHR31793">
    <property type="entry name" value="4-HYDROXYBENZOYL-COA THIOESTERASE FAMILY MEMBER"/>
    <property type="match status" value="1"/>
</dbReference>
<name>A0A833MBB8_9FIRM</name>
<dbReference type="OrthoDB" id="9800856at2"/>
<organism evidence="3 4">
    <name type="scientific">Alkaliphilus serpentinus</name>
    <dbReference type="NCBI Taxonomy" id="1482731"/>
    <lineage>
        <taxon>Bacteria</taxon>
        <taxon>Bacillati</taxon>
        <taxon>Bacillota</taxon>
        <taxon>Clostridia</taxon>
        <taxon>Peptostreptococcales</taxon>
        <taxon>Natronincolaceae</taxon>
        <taxon>Alkaliphilus</taxon>
    </lineage>
</organism>
<dbReference type="InterPro" id="IPR050563">
    <property type="entry name" value="4-hydroxybenzoyl-CoA_TE"/>
</dbReference>
<keyword evidence="2" id="KW-0378">Hydrolase</keyword>
<dbReference type="EMBL" id="WBZB01000005">
    <property type="protein sequence ID" value="KAB3532890.1"/>
    <property type="molecule type" value="Genomic_DNA"/>
</dbReference>
<comment type="similarity">
    <text evidence="1">Belongs to the 4-hydroxybenzoyl-CoA thioesterase family.</text>
</comment>
<accession>A0A833MBB8</accession>
<dbReference type="Gene3D" id="3.10.129.10">
    <property type="entry name" value="Hotdog Thioesterase"/>
    <property type="match status" value="1"/>
</dbReference>
<evidence type="ECO:0000256" key="2">
    <source>
        <dbReference type="ARBA" id="ARBA00022801"/>
    </source>
</evidence>
<reference evidence="3 4" key="1">
    <citation type="submission" date="2019-10" db="EMBL/GenBank/DDBJ databases">
        <title>Alkaliphilus serpentinus sp. nov. and Alkaliphilus pronyensis sp. nov., two novel anaerobic alkaliphilic species isolated from the serpentinized-hosted hydrothermal field of the Prony Bay (New Caledonia).</title>
        <authorList>
            <person name="Postec A."/>
        </authorList>
    </citation>
    <scope>NUCLEOTIDE SEQUENCE [LARGE SCALE GENOMIC DNA]</scope>
    <source>
        <strain evidence="3 4">LacT</strain>
    </source>
</reference>
<dbReference type="PIRSF" id="PIRSF003230">
    <property type="entry name" value="YbgC"/>
    <property type="match status" value="1"/>
</dbReference>
<keyword evidence="4" id="KW-1185">Reference proteome</keyword>
<dbReference type="InterPro" id="IPR029069">
    <property type="entry name" value="HotDog_dom_sf"/>
</dbReference>
<evidence type="ECO:0000256" key="1">
    <source>
        <dbReference type="ARBA" id="ARBA00005953"/>
    </source>
</evidence>
<dbReference type="PANTHER" id="PTHR31793:SF27">
    <property type="entry name" value="NOVEL THIOESTERASE SUPERFAMILY DOMAIN AND SAPOSIN A-TYPE DOMAIN CONTAINING PROTEIN (0610012H03RIK)"/>
    <property type="match status" value="1"/>
</dbReference>
<dbReference type="NCBIfam" id="TIGR00051">
    <property type="entry name" value="YbgC/FadM family acyl-CoA thioesterase"/>
    <property type="match status" value="1"/>
</dbReference>